<dbReference type="InterPro" id="IPR029033">
    <property type="entry name" value="His_PPase_superfam"/>
</dbReference>
<evidence type="ECO:0000256" key="3">
    <source>
        <dbReference type="PIRSR" id="PIRSR613078-2"/>
    </source>
</evidence>
<dbReference type="SUPFAM" id="SSF53254">
    <property type="entry name" value="Phosphoglycerate mutase-like"/>
    <property type="match status" value="1"/>
</dbReference>
<dbReference type="GO" id="GO:0004331">
    <property type="term" value="F:fructose-2,6-bisphosphate 2-phosphatase activity"/>
    <property type="evidence" value="ECO:0007669"/>
    <property type="project" value="TreeGrafter"/>
</dbReference>
<dbReference type="PROSITE" id="PS00175">
    <property type="entry name" value="PG_MUTASE"/>
    <property type="match status" value="1"/>
</dbReference>
<dbReference type="SMART" id="SM00855">
    <property type="entry name" value="PGAM"/>
    <property type="match status" value="1"/>
</dbReference>
<evidence type="ECO:0000313" key="4">
    <source>
        <dbReference type="EMBL" id="CAE0431177.1"/>
    </source>
</evidence>
<reference evidence="4" key="1">
    <citation type="submission" date="2021-01" db="EMBL/GenBank/DDBJ databases">
        <authorList>
            <person name="Corre E."/>
            <person name="Pelletier E."/>
            <person name="Niang G."/>
            <person name="Scheremetjew M."/>
            <person name="Finn R."/>
            <person name="Kale V."/>
            <person name="Holt S."/>
            <person name="Cochrane G."/>
            <person name="Meng A."/>
            <person name="Brown T."/>
            <person name="Cohen L."/>
        </authorList>
    </citation>
    <scope>NUCLEOTIDE SEQUENCE</scope>
    <source>
        <strain evidence="4">GSBS06</strain>
    </source>
</reference>
<feature type="active site" description="Tele-phosphohistidine intermediate" evidence="2">
    <location>
        <position position="9"/>
    </location>
</feature>
<name>A0A7S3LIL4_9STRA</name>
<dbReference type="PANTHER" id="PTHR46517">
    <property type="entry name" value="FRUCTOSE-2,6-BISPHOSPHATASE TIGAR"/>
    <property type="match status" value="1"/>
</dbReference>
<feature type="binding site" evidence="3">
    <location>
        <position position="59"/>
    </location>
    <ligand>
        <name>substrate</name>
    </ligand>
</feature>
<proteinExistence type="predicted"/>
<feature type="active site" description="Proton donor/acceptor" evidence="2">
    <location>
        <position position="83"/>
    </location>
</feature>
<sequence>MGYVLLVRHGQTDGNRMRVVQPATMELSEAGLKQAELLAKRLSGPEFRIRKIISSDLARAKQTAEAVAKLLNMAVHEDSLLQERNFGHLRGQSYDSLMAKGINILQDGYEPPGGDSMKDFASRCDLAWEKIRAEASLLSENDHLCVVTHGLVLQHFISKVAAEEAKAGNLNEEKPRDLFAIQNTAVTVVKVGEVYSFHKDIVNCAAHLEEIDLLGKKRLYL</sequence>
<dbReference type="AlphaFoldDB" id="A0A7S3LIL4"/>
<evidence type="ECO:0000256" key="2">
    <source>
        <dbReference type="PIRSR" id="PIRSR613078-1"/>
    </source>
</evidence>
<dbReference type="Gene3D" id="3.40.50.1240">
    <property type="entry name" value="Phosphoglycerate mutase-like"/>
    <property type="match status" value="1"/>
</dbReference>
<keyword evidence="1" id="KW-0378">Hydrolase</keyword>
<accession>A0A7S3LIL4</accession>
<protein>
    <recommendedName>
        <fullName evidence="5">Phosphoglycerate mutase</fullName>
    </recommendedName>
</protein>
<dbReference type="PANTHER" id="PTHR46517:SF1">
    <property type="entry name" value="FRUCTOSE-2,6-BISPHOSPHATASE TIGAR"/>
    <property type="match status" value="1"/>
</dbReference>
<feature type="binding site" evidence="3">
    <location>
        <begin position="8"/>
        <end position="15"/>
    </location>
    <ligand>
        <name>substrate</name>
    </ligand>
</feature>
<dbReference type="InterPro" id="IPR013078">
    <property type="entry name" value="His_Pase_superF_clade-1"/>
</dbReference>
<organism evidence="4">
    <name type="scientific">Aplanochytrium stocchinoi</name>
    <dbReference type="NCBI Taxonomy" id="215587"/>
    <lineage>
        <taxon>Eukaryota</taxon>
        <taxon>Sar</taxon>
        <taxon>Stramenopiles</taxon>
        <taxon>Bigyra</taxon>
        <taxon>Labyrinthulomycetes</taxon>
        <taxon>Thraustochytrida</taxon>
        <taxon>Thraustochytriidae</taxon>
        <taxon>Aplanochytrium</taxon>
    </lineage>
</organism>
<gene>
    <name evidence="4" type="ORF">ASTO00021_LOCUS1521</name>
</gene>
<dbReference type="InterPro" id="IPR051695">
    <property type="entry name" value="Phosphoglycerate_Mutase"/>
</dbReference>
<evidence type="ECO:0000256" key="1">
    <source>
        <dbReference type="ARBA" id="ARBA00022801"/>
    </source>
</evidence>
<evidence type="ECO:0008006" key="5">
    <source>
        <dbReference type="Google" id="ProtNLM"/>
    </source>
</evidence>
<dbReference type="GO" id="GO:0045820">
    <property type="term" value="P:negative regulation of glycolytic process"/>
    <property type="evidence" value="ECO:0007669"/>
    <property type="project" value="TreeGrafter"/>
</dbReference>
<dbReference type="GO" id="GO:0043456">
    <property type="term" value="P:regulation of pentose-phosphate shunt"/>
    <property type="evidence" value="ECO:0007669"/>
    <property type="project" value="TreeGrafter"/>
</dbReference>
<dbReference type="Pfam" id="PF00300">
    <property type="entry name" value="His_Phos_1"/>
    <property type="match status" value="1"/>
</dbReference>
<dbReference type="GO" id="GO:0005829">
    <property type="term" value="C:cytosol"/>
    <property type="evidence" value="ECO:0007669"/>
    <property type="project" value="TreeGrafter"/>
</dbReference>
<dbReference type="InterPro" id="IPR001345">
    <property type="entry name" value="PG/BPGM_mutase_AS"/>
</dbReference>
<dbReference type="EMBL" id="HBIN01002330">
    <property type="protein sequence ID" value="CAE0431177.1"/>
    <property type="molecule type" value="Transcribed_RNA"/>
</dbReference>
<dbReference type="CDD" id="cd07067">
    <property type="entry name" value="HP_PGM_like"/>
    <property type="match status" value="1"/>
</dbReference>